<dbReference type="SUPFAM" id="SSF50956">
    <property type="entry name" value="Thermostable phytase (3-phytase)"/>
    <property type="match status" value="1"/>
</dbReference>
<feature type="signal peptide" evidence="1">
    <location>
        <begin position="1"/>
        <end position="18"/>
    </location>
</feature>
<evidence type="ECO:0000313" key="4">
    <source>
        <dbReference type="Proteomes" id="UP001476583"/>
    </source>
</evidence>
<sequence>MQRLIAVGLLLCAQSLSAATEETGPQPVDESLKLLEERPVEGMVGGNLSGLAWCNGALWGVSDRDDQQLYRLQEHEGIWKAEAEPFVAPPAPDVGLPWGMRTSAKLAGLARGGELDFEGITCDNAGNRYLVSESTLSVLHLPPAADPQWLELPAEMIRQARASGMLLQFNSLFEGIAVDPAGARLYLAAERKRRGVLVLHKQQKNWRCVESCVLFSEGGGVRGPEQLGSTQDEPKDFSDLSFYDGKLFTLERQTYEICRRSTADGQAERCWSFADEALTESRRYSPTHGMAEALWVDEKGAWIGVDNGNYTRADGESRPVIWRFAAPAEGWSSAP</sequence>
<keyword evidence="1" id="KW-0732">Signal</keyword>
<organism evidence="3 4">
    <name type="scientific">Ectopseudomonas mendocina</name>
    <name type="common">Pseudomonas mendocina</name>
    <dbReference type="NCBI Taxonomy" id="300"/>
    <lineage>
        <taxon>Bacteria</taxon>
        <taxon>Pseudomonadati</taxon>
        <taxon>Pseudomonadota</taxon>
        <taxon>Gammaproteobacteria</taxon>
        <taxon>Pseudomonadales</taxon>
        <taxon>Pseudomonadaceae</taxon>
        <taxon>Ectopseudomonas</taxon>
    </lineage>
</organism>
<evidence type="ECO:0000313" key="3">
    <source>
        <dbReference type="EMBL" id="WXL25225.1"/>
    </source>
</evidence>
<dbReference type="Proteomes" id="UP001476583">
    <property type="component" value="Chromosome"/>
</dbReference>
<dbReference type="Pfam" id="PF13449">
    <property type="entry name" value="Phytase-like"/>
    <property type="match status" value="1"/>
</dbReference>
<evidence type="ECO:0000256" key="1">
    <source>
        <dbReference type="SAM" id="SignalP"/>
    </source>
</evidence>
<keyword evidence="4" id="KW-1185">Reference proteome</keyword>
<accession>A0ABZ2RFL8</accession>
<name>A0ABZ2RFL8_ECTME</name>
<protein>
    <submittedName>
        <fullName evidence="3">Esterase-like activity of phytase family protein</fullName>
    </submittedName>
</protein>
<evidence type="ECO:0000259" key="2">
    <source>
        <dbReference type="Pfam" id="PF13449"/>
    </source>
</evidence>
<feature type="chain" id="PRO_5046489053" evidence="1">
    <location>
        <begin position="19"/>
        <end position="335"/>
    </location>
</feature>
<dbReference type="InterPro" id="IPR027372">
    <property type="entry name" value="Phytase-like_dom"/>
</dbReference>
<proteinExistence type="predicted"/>
<dbReference type="EMBL" id="CP148074">
    <property type="protein sequence ID" value="WXL25225.1"/>
    <property type="molecule type" value="Genomic_DNA"/>
</dbReference>
<reference evidence="3 4" key="1">
    <citation type="submission" date="2024-03" db="EMBL/GenBank/DDBJ databases">
        <title>Complete genome of BD2.</title>
        <authorList>
            <person name="Cao G."/>
        </authorList>
    </citation>
    <scope>NUCLEOTIDE SEQUENCE [LARGE SCALE GENOMIC DNA]</scope>
    <source>
        <strain evidence="3 4">BD2</strain>
    </source>
</reference>
<gene>
    <name evidence="3" type="ORF">WG219_18265</name>
</gene>
<feature type="domain" description="Phytase-like" evidence="2">
    <location>
        <begin position="46"/>
        <end position="194"/>
    </location>
</feature>